<name>A0A5E4NJ01_9HEMI</name>
<feature type="transmembrane region" description="Helical" evidence="1">
    <location>
        <begin position="64"/>
        <end position="86"/>
    </location>
</feature>
<keyword evidence="3" id="KW-1185">Reference proteome</keyword>
<proteinExistence type="predicted"/>
<keyword evidence="1" id="KW-0472">Membrane</keyword>
<dbReference type="OrthoDB" id="6614743at2759"/>
<keyword evidence="1 2" id="KW-0812">Transmembrane</keyword>
<evidence type="ECO:0000313" key="3">
    <source>
        <dbReference type="Proteomes" id="UP000325440"/>
    </source>
</evidence>
<feature type="transmembrane region" description="Helical" evidence="1">
    <location>
        <begin position="92"/>
        <end position="120"/>
    </location>
</feature>
<evidence type="ECO:0000256" key="1">
    <source>
        <dbReference type="SAM" id="Phobius"/>
    </source>
</evidence>
<dbReference type="Proteomes" id="UP000325440">
    <property type="component" value="Unassembled WGS sequence"/>
</dbReference>
<protein>
    <submittedName>
        <fullName evidence="2">Amino acid transporter, transmembrane domain</fullName>
    </submittedName>
</protein>
<accession>A0A5E4NJ01</accession>
<evidence type="ECO:0000313" key="2">
    <source>
        <dbReference type="EMBL" id="VVC44898.1"/>
    </source>
</evidence>
<dbReference type="AlphaFoldDB" id="A0A5E4NJ01"/>
<keyword evidence="1" id="KW-1133">Transmembrane helix</keyword>
<gene>
    <name evidence="2" type="ORF">CINCED_3A007019</name>
</gene>
<sequence>MSGASKTESIYSCSSRSFESNSVSKPSSAWSAAAFANSSSTLLYKCIGYDPFCHRNREHLYPSYLSIVFAVYRAVGLGFLCMPHAFQQVGAVVGLALCVFAGLTFGYSYTLLVSIAQVFLSRKAIARATSSCIRAHAHEPCRFRYKICQIHKVPTTVPHYSYQNLIEYSLALGPRVISSFSKFFKFLFVAMNLSLNFGVSCLYTKFVSTAFQEVLVCVYLLYYTADLTA</sequence>
<organism evidence="2 3">
    <name type="scientific">Cinara cedri</name>
    <dbReference type="NCBI Taxonomy" id="506608"/>
    <lineage>
        <taxon>Eukaryota</taxon>
        <taxon>Metazoa</taxon>
        <taxon>Ecdysozoa</taxon>
        <taxon>Arthropoda</taxon>
        <taxon>Hexapoda</taxon>
        <taxon>Insecta</taxon>
        <taxon>Pterygota</taxon>
        <taxon>Neoptera</taxon>
        <taxon>Paraneoptera</taxon>
        <taxon>Hemiptera</taxon>
        <taxon>Sternorrhyncha</taxon>
        <taxon>Aphidomorpha</taxon>
        <taxon>Aphidoidea</taxon>
        <taxon>Aphididae</taxon>
        <taxon>Lachninae</taxon>
        <taxon>Cinara</taxon>
    </lineage>
</organism>
<dbReference type="EMBL" id="CABPRJ010002390">
    <property type="protein sequence ID" value="VVC44898.1"/>
    <property type="molecule type" value="Genomic_DNA"/>
</dbReference>
<reference evidence="2 3" key="1">
    <citation type="submission" date="2019-08" db="EMBL/GenBank/DDBJ databases">
        <authorList>
            <person name="Alioto T."/>
            <person name="Alioto T."/>
            <person name="Gomez Garrido J."/>
        </authorList>
    </citation>
    <scope>NUCLEOTIDE SEQUENCE [LARGE SCALE GENOMIC DNA]</scope>
</reference>